<dbReference type="InterPro" id="IPR050566">
    <property type="entry name" value="Deoxyribonucleoside_kinase"/>
</dbReference>
<dbReference type="STRING" id="158441.A0A226DEQ4"/>
<dbReference type="PANTHER" id="PTHR10513">
    <property type="entry name" value="DEOXYNUCLEOSIDE KINASE"/>
    <property type="match status" value="1"/>
</dbReference>
<sequence length="414" mass="45704">MNRFLKSLHQFTKVHNFAMSSSPFSSPTKQSVPSSPFASPSKKSVPSSPFSTPTKRCVPSTSATPPPPSSPSVHAILSTLPPTPPPRSPVFTYPTSSPQKLSPPSPKRKPYLTISIDGNISSGKSTLVATLNSLLPAEFAFGVDTIPEPLQKWIDVGGKHNLLDMLYKDTVKNNFIFQHYVQLTRVIDTLSASPAPEEGQIGRIRVMERSIQNNRYCFSVLAARQGTLHPAEFSVIAEWYSWLAANVELPLDLILYLRTDPAVVFERMQARGRSEEATVPLAYLSDLHDAYEDWLVHGKIEEEDGPRTYKVIVIDANQSKSDVAEQCRQKISEFIRETIAERAKKLEAASDDALEQEKDENDLDTADKQAVVDLTGLKVVNDCENGENLDPVTSPRKGHDAVLSSPTKKPKLTP</sequence>
<dbReference type="Pfam" id="PF01712">
    <property type="entry name" value="dNK"/>
    <property type="match status" value="1"/>
</dbReference>
<dbReference type="InterPro" id="IPR027417">
    <property type="entry name" value="P-loop_NTPase"/>
</dbReference>
<evidence type="ECO:0000313" key="4">
    <source>
        <dbReference type="Proteomes" id="UP000198287"/>
    </source>
</evidence>
<keyword evidence="3" id="KW-0418">Kinase</keyword>
<feature type="region of interest" description="Disordered" evidence="1">
    <location>
        <begin position="19"/>
        <end position="110"/>
    </location>
</feature>
<organism evidence="3 4">
    <name type="scientific">Folsomia candida</name>
    <name type="common">Springtail</name>
    <dbReference type="NCBI Taxonomy" id="158441"/>
    <lineage>
        <taxon>Eukaryota</taxon>
        <taxon>Metazoa</taxon>
        <taxon>Ecdysozoa</taxon>
        <taxon>Arthropoda</taxon>
        <taxon>Hexapoda</taxon>
        <taxon>Collembola</taxon>
        <taxon>Entomobryomorpha</taxon>
        <taxon>Isotomoidea</taxon>
        <taxon>Isotomidae</taxon>
        <taxon>Proisotominae</taxon>
        <taxon>Folsomia</taxon>
    </lineage>
</organism>
<gene>
    <name evidence="3" type="ORF">Fcan01_21796</name>
</gene>
<reference evidence="3 4" key="1">
    <citation type="submission" date="2015-12" db="EMBL/GenBank/DDBJ databases">
        <title>The genome of Folsomia candida.</title>
        <authorList>
            <person name="Faddeeva A."/>
            <person name="Derks M.F."/>
            <person name="Anvar Y."/>
            <person name="Smit S."/>
            <person name="Van Straalen N."/>
            <person name="Roelofs D."/>
        </authorList>
    </citation>
    <scope>NUCLEOTIDE SEQUENCE [LARGE SCALE GENOMIC DNA]</scope>
    <source>
        <strain evidence="3 4">VU population</strain>
        <tissue evidence="3">Whole body</tissue>
    </source>
</reference>
<feature type="compositionally biased region" description="Acidic residues" evidence="1">
    <location>
        <begin position="349"/>
        <end position="364"/>
    </location>
</feature>
<comment type="caution">
    <text evidence="3">The sequence shown here is derived from an EMBL/GenBank/DDBJ whole genome shotgun (WGS) entry which is preliminary data.</text>
</comment>
<keyword evidence="4" id="KW-1185">Reference proteome</keyword>
<feature type="compositionally biased region" description="Low complexity" evidence="1">
    <location>
        <begin position="20"/>
        <end position="63"/>
    </location>
</feature>
<dbReference type="GO" id="GO:0019136">
    <property type="term" value="F:deoxynucleoside kinase activity"/>
    <property type="evidence" value="ECO:0007669"/>
    <property type="project" value="TreeGrafter"/>
</dbReference>
<dbReference type="CDD" id="cd01673">
    <property type="entry name" value="dNK"/>
    <property type="match status" value="1"/>
</dbReference>
<protein>
    <submittedName>
        <fullName evidence="3">Deoxynucleoside kinase</fullName>
    </submittedName>
</protein>
<dbReference type="GO" id="GO:0005739">
    <property type="term" value="C:mitochondrion"/>
    <property type="evidence" value="ECO:0007669"/>
    <property type="project" value="TreeGrafter"/>
</dbReference>
<feature type="compositionally biased region" description="Low complexity" evidence="1">
    <location>
        <begin position="89"/>
        <end position="102"/>
    </location>
</feature>
<keyword evidence="3" id="KW-0808">Transferase</keyword>
<dbReference type="Gene3D" id="3.40.50.300">
    <property type="entry name" value="P-loop containing nucleotide triphosphate hydrolases"/>
    <property type="match status" value="1"/>
</dbReference>
<dbReference type="SUPFAM" id="SSF52540">
    <property type="entry name" value="P-loop containing nucleoside triphosphate hydrolases"/>
    <property type="match status" value="1"/>
</dbReference>
<dbReference type="Proteomes" id="UP000198287">
    <property type="component" value="Unassembled WGS sequence"/>
</dbReference>
<dbReference type="EMBL" id="LNIX01000022">
    <property type="protein sequence ID" value="OXA43458.1"/>
    <property type="molecule type" value="Genomic_DNA"/>
</dbReference>
<feature type="region of interest" description="Disordered" evidence="1">
    <location>
        <begin position="348"/>
        <end position="368"/>
    </location>
</feature>
<dbReference type="OrthoDB" id="567086at2759"/>
<evidence type="ECO:0000259" key="2">
    <source>
        <dbReference type="Pfam" id="PF01712"/>
    </source>
</evidence>
<feature type="domain" description="Deoxynucleoside kinase" evidence="2">
    <location>
        <begin position="114"/>
        <end position="336"/>
    </location>
</feature>
<name>A0A226DEQ4_FOLCA</name>
<dbReference type="AlphaFoldDB" id="A0A226DEQ4"/>
<evidence type="ECO:0000256" key="1">
    <source>
        <dbReference type="SAM" id="MobiDB-lite"/>
    </source>
</evidence>
<feature type="region of interest" description="Disordered" evidence="1">
    <location>
        <begin position="382"/>
        <end position="414"/>
    </location>
</feature>
<proteinExistence type="predicted"/>
<dbReference type="PANTHER" id="PTHR10513:SF38">
    <property type="entry name" value="DEOXYNUCLEOSIDE KINASE-LIKE PROTEIN"/>
    <property type="match status" value="1"/>
</dbReference>
<dbReference type="InterPro" id="IPR031314">
    <property type="entry name" value="DNK_dom"/>
</dbReference>
<evidence type="ECO:0000313" key="3">
    <source>
        <dbReference type="EMBL" id="OXA43458.1"/>
    </source>
</evidence>
<accession>A0A226DEQ4</accession>